<organism evidence="1">
    <name type="scientific">viral metagenome</name>
    <dbReference type="NCBI Taxonomy" id="1070528"/>
    <lineage>
        <taxon>unclassified sequences</taxon>
        <taxon>metagenomes</taxon>
        <taxon>organismal metagenomes</taxon>
    </lineage>
</organism>
<sequence length="254" mass="29004">MKRLNVLVTNWRAAGGVPWVAWIARTLDAAVWIKAYDGGRWLDLGAPFAQIAHELQSAGVDVGAWGFHYGAAVEVDLLEKCYTYRHAQEDYKGPRAGLLIDAEREFESGQGKNNAEYQVDRILDAEIPVPVYYTSFAFPEVHPRFPYAEFNRLSGGHVPQCYFNHEGWPDPFSSVMRCVGQHHARGIKLAGAMLPVYDAGSEQGWRPTRQELEQATLAMCMWNVPGAWTWSWEYHSWADWTFLWHYSHLLRSLT</sequence>
<protein>
    <recommendedName>
        <fullName evidence="2">Glycoside hydrolase</fullName>
    </recommendedName>
</protein>
<name>A0A6M3LYE1_9ZZZZ</name>
<gene>
    <name evidence="1" type="ORF">MM415B06003_0010</name>
</gene>
<proteinExistence type="predicted"/>
<evidence type="ECO:0000313" key="1">
    <source>
        <dbReference type="EMBL" id="QJA97695.1"/>
    </source>
</evidence>
<dbReference type="EMBL" id="MT143516">
    <property type="protein sequence ID" value="QJA97695.1"/>
    <property type="molecule type" value="Genomic_DNA"/>
</dbReference>
<reference evidence="1" key="1">
    <citation type="submission" date="2020-03" db="EMBL/GenBank/DDBJ databases">
        <title>The deep terrestrial virosphere.</title>
        <authorList>
            <person name="Holmfeldt K."/>
            <person name="Nilsson E."/>
            <person name="Simone D."/>
            <person name="Lopez-Fernandez M."/>
            <person name="Wu X."/>
            <person name="de Brujin I."/>
            <person name="Lundin D."/>
            <person name="Andersson A."/>
            <person name="Bertilsson S."/>
            <person name="Dopson M."/>
        </authorList>
    </citation>
    <scope>NUCLEOTIDE SEQUENCE</scope>
    <source>
        <strain evidence="1">MM415B06003</strain>
    </source>
</reference>
<accession>A0A6M3LYE1</accession>
<evidence type="ECO:0008006" key="2">
    <source>
        <dbReference type="Google" id="ProtNLM"/>
    </source>
</evidence>
<dbReference type="AlphaFoldDB" id="A0A6M3LYE1"/>